<evidence type="ECO:0000313" key="3">
    <source>
        <dbReference type="Proteomes" id="UP000287651"/>
    </source>
</evidence>
<evidence type="ECO:0000313" key="2">
    <source>
        <dbReference type="EMBL" id="RRT42738.1"/>
    </source>
</evidence>
<reference evidence="2 3" key="1">
    <citation type="journal article" date="2014" name="Agronomy (Basel)">
        <title>A Draft Genome Sequence for Ensete ventricosum, the Drought-Tolerant Tree Against Hunger.</title>
        <authorList>
            <person name="Harrison J."/>
            <person name="Moore K.A."/>
            <person name="Paszkiewicz K."/>
            <person name="Jones T."/>
            <person name="Grant M."/>
            <person name="Ambacheew D."/>
            <person name="Muzemil S."/>
            <person name="Studholme D.J."/>
        </authorList>
    </citation>
    <scope>NUCLEOTIDE SEQUENCE [LARGE SCALE GENOMIC DNA]</scope>
</reference>
<gene>
    <name evidence="2" type="ORF">B296_00027242</name>
</gene>
<feature type="region of interest" description="Disordered" evidence="1">
    <location>
        <begin position="1"/>
        <end position="30"/>
    </location>
</feature>
<dbReference type="Proteomes" id="UP000287651">
    <property type="component" value="Unassembled WGS sequence"/>
</dbReference>
<comment type="caution">
    <text evidence="2">The sequence shown here is derived from an EMBL/GenBank/DDBJ whole genome shotgun (WGS) entry which is preliminary data.</text>
</comment>
<organism evidence="2 3">
    <name type="scientific">Ensete ventricosum</name>
    <name type="common">Abyssinian banana</name>
    <name type="synonym">Musa ensete</name>
    <dbReference type="NCBI Taxonomy" id="4639"/>
    <lineage>
        <taxon>Eukaryota</taxon>
        <taxon>Viridiplantae</taxon>
        <taxon>Streptophyta</taxon>
        <taxon>Embryophyta</taxon>
        <taxon>Tracheophyta</taxon>
        <taxon>Spermatophyta</taxon>
        <taxon>Magnoliopsida</taxon>
        <taxon>Liliopsida</taxon>
        <taxon>Zingiberales</taxon>
        <taxon>Musaceae</taxon>
        <taxon>Ensete</taxon>
    </lineage>
</organism>
<protein>
    <submittedName>
        <fullName evidence="2">Uncharacterized protein</fullName>
    </submittedName>
</protein>
<dbReference type="EMBL" id="AMZH03017613">
    <property type="protein sequence ID" value="RRT42738.1"/>
    <property type="molecule type" value="Genomic_DNA"/>
</dbReference>
<evidence type="ECO:0000256" key="1">
    <source>
        <dbReference type="SAM" id="MobiDB-lite"/>
    </source>
</evidence>
<dbReference type="AlphaFoldDB" id="A0A426XTB5"/>
<proteinExistence type="predicted"/>
<name>A0A426XTB5_ENSVE</name>
<accession>A0A426XTB5</accession>
<sequence length="127" mass="14232">MHAKGVSISMAPDLPLQSERSKMSDVPSSGISIPTTLSCPYGDKHTKMCDMPSSVGECLTDTKRSYESKRKEMPKVFSGGGEHLNSIIELIWDEHPKMLDVLSLGMLGEWRSNRRHSEQQLSCCDYR</sequence>